<comment type="similarity">
    <text evidence="2 9">Belongs to the tRNA nucleotidyltransferase/poly(A) polymerase family.</text>
</comment>
<keyword evidence="3 9" id="KW-0808">Transferase</keyword>
<dbReference type="InterPro" id="IPR043519">
    <property type="entry name" value="NT_sf"/>
</dbReference>
<comment type="cofactor">
    <cofactor evidence="1">
        <name>Mg(2+)</name>
        <dbReference type="ChEBI" id="CHEBI:18420"/>
    </cofactor>
</comment>
<evidence type="ECO:0000259" key="10">
    <source>
        <dbReference type="Pfam" id="PF01743"/>
    </source>
</evidence>
<keyword evidence="8" id="KW-0460">Magnesium</keyword>
<name>A0AAN9Y499_9HEMI</name>
<dbReference type="Pfam" id="PF12627">
    <property type="entry name" value="PolyA_pol_RNAbd"/>
    <property type="match status" value="1"/>
</dbReference>
<evidence type="ECO:0000256" key="9">
    <source>
        <dbReference type="RuleBase" id="RU003953"/>
    </source>
</evidence>
<dbReference type="PANTHER" id="PTHR46173:SF1">
    <property type="entry name" value="CCA TRNA NUCLEOTIDYLTRANSFERASE 1, MITOCHONDRIAL"/>
    <property type="match status" value="1"/>
</dbReference>
<dbReference type="Gene3D" id="1.10.3090.10">
    <property type="entry name" value="cca-adding enzyme, domain 2"/>
    <property type="match status" value="1"/>
</dbReference>
<evidence type="ECO:0000256" key="5">
    <source>
        <dbReference type="ARBA" id="ARBA00022695"/>
    </source>
</evidence>
<evidence type="ECO:0000256" key="6">
    <source>
        <dbReference type="ARBA" id="ARBA00022723"/>
    </source>
</evidence>
<evidence type="ECO:0000256" key="8">
    <source>
        <dbReference type="ARBA" id="ARBA00022842"/>
    </source>
</evidence>
<evidence type="ECO:0000256" key="3">
    <source>
        <dbReference type="ARBA" id="ARBA00022679"/>
    </source>
</evidence>
<dbReference type="InterPro" id="IPR002646">
    <property type="entry name" value="PolA_pol_head_dom"/>
</dbReference>
<dbReference type="Proteomes" id="UP001367676">
    <property type="component" value="Unassembled WGS sequence"/>
</dbReference>
<evidence type="ECO:0000259" key="11">
    <source>
        <dbReference type="Pfam" id="PF12627"/>
    </source>
</evidence>
<evidence type="ECO:0000256" key="1">
    <source>
        <dbReference type="ARBA" id="ARBA00001946"/>
    </source>
</evidence>
<dbReference type="SUPFAM" id="SSF81301">
    <property type="entry name" value="Nucleotidyltransferase"/>
    <property type="match status" value="1"/>
</dbReference>
<dbReference type="GO" id="GO:0016779">
    <property type="term" value="F:nucleotidyltransferase activity"/>
    <property type="evidence" value="ECO:0007669"/>
    <property type="project" value="UniProtKB-KW"/>
</dbReference>
<protein>
    <recommendedName>
        <fullName evidence="14">CCA tRNA nucleotidyltransferase 1, mitochondrial</fullName>
    </recommendedName>
</protein>
<reference evidence="12 13" key="1">
    <citation type="submission" date="2024-03" db="EMBL/GenBank/DDBJ databases">
        <title>Adaptation during the transition from Ophiocordyceps entomopathogen to insect associate is accompanied by gene loss and intensified selection.</title>
        <authorList>
            <person name="Ward C.M."/>
            <person name="Onetto C.A."/>
            <person name="Borneman A.R."/>
        </authorList>
    </citation>
    <scope>NUCLEOTIDE SEQUENCE [LARGE SCALE GENOMIC DNA]</scope>
    <source>
        <strain evidence="12">AWRI1</strain>
        <tissue evidence="12">Single Adult Female</tissue>
    </source>
</reference>
<evidence type="ECO:0000256" key="4">
    <source>
        <dbReference type="ARBA" id="ARBA00022694"/>
    </source>
</evidence>
<dbReference type="EMBL" id="JBBCAQ010000022">
    <property type="protein sequence ID" value="KAK7590884.1"/>
    <property type="molecule type" value="Genomic_DNA"/>
</dbReference>
<dbReference type="InterPro" id="IPR050264">
    <property type="entry name" value="Bact_CCA-adding_enz_type3_sf"/>
</dbReference>
<proteinExistence type="inferred from homology"/>
<keyword evidence="6" id="KW-0479">Metal-binding</keyword>
<accession>A0AAN9Y499</accession>
<dbReference type="GO" id="GO:0046872">
    <property type="term" value="F:metal ion binding"/>
    <property type="evidence" value="ECO:0007669"/>
    <property type="project" value="UniProtKB-KW"/>
</dbReference>
<comment type="caution">
    <text evidence="12">The sequence shown here is derived from an EMBL/GenBank/DDBJ whole genome shotgun (WGS) entry which is preliminary data.</text>
</comment>
<dbReference type="GO" id="GO:0000166">
    <property type="term" value="F:nucleotide binding"/>
    <property type="evidence" value="ECO:0007669"/>
    <property type="project" value="UniProtKB-KW"/>
</dbReference>
<dbReference type="CDD" id="cd05398">
    <property type="entry name" value="NT_ClassII-CCAase"/>
    <property type="match status" value="1"/>
</dbReference>
<evidence type="ECO:0000256" key="2">
    <source>
        <dbReference type="ARBA" id="ARBA00007265"/>
    </source>
</evidence>
<evidence type="ECO:0000313" key="13">
    <source>
        <dbReference type="Proteomes" id="UP001367676"/>
    </source>
</evidence>
<dbReference type="PANTHER" id="PTHR46173">
    <property type="entry name" value="CCA TRNA NUCLEOTIDYLTRANSFERASE 1, MITOCHONDRIAL"/>
    <property type="match status" value="1"/>
</dbReference>
<dbReference type="Gene3D" id="3.30.460.10">
    <property type="entry name" value="Beta Polymerase, domain 2"/>
    <property type="match status" value="1"/>
</dbReference>
<organism evidence="12 13">
    <name type="scientific">Parthenolecanium corni</name>
    <dbReference type="NCBI Taxonomy" id="536013"/>
    <lineage>
        <taxon>Eukaryota</taxon>
        <taxon>Metazoa</taxon>
        <taxon>Ecdysozoa</taxon>
        <taxon>Arthropoda</taxon>
        <taxon>Hexapoda</taxon>
        <taxon>Insecta</taxon>
        <taxon>Pterygota</taxon>
        <taxon>Neoptera</taxon>
        <taxon>Paraneoptera</taxon>
        <taxon>Hemiptera</taxon>
        <taxon>Sternorrhyncha</taxon>
        <taxon>Coccoidea</taxon>
        <taxon>Coccidae</taxon>
        <taxon>Parthenolecanium</taxon>
    </lineage>
</organism>
<keyword evidence="5" id="KW-0548">Nucleotidyltransferase</keyword>
<gene>
    <name evidence="12" type="ORF">V9T40_002497</name>
</gene>
<dbReference type="AlphaFoldDB" id="A0AAN9Y499"/>
<dbReference type="GO" id="GO:1990180">
    <property type="term" value="P:mitochondrial tRNA 3'-end processing"/>
    <property type="evidence" value="ECO:0007669"/>
    <property type="project" value="TreeGrafter"/>
</dbReference>
<dbReference type="SUPFAM" id="SSF81891">
    <property type="entry name" value="Poly A polymerase C-terminal region-like"/>
    <property type="match status" value="1"/>
</dbReference>
<keyword evidence="13" id="KW-1185">Reference proteome</keyword>
<dbReference type="Pfam" id="PF01743">
    <property type="entry name" value="PolyA_pol"/>
    <property type="match status" value="1"/>
</dbReference>
<evidence type="ECO:0000256" key="7">
    <source>
        <dbReference type="ARBA" id="ARBA00022741"/>
    </source>
</evidence>
<dbReference type="GO" id="GO:0005739">
    <property type="term" value="C:mitochondrion"/>
    <property type="evidence" value="ECO:0007669"/>
    <property type="project" value="TreeGrafter"/>
</dbReference>
<evidence type="ECO:0008006" key="14">
    <source>
        <dbReference type="Google" id="ProtNLM"/>
    </source>
</evidence>
<feature type="domain" description="tRNA nucleotidyltransferase/poly(A) polymerase RNA and SrmB- binding" evidence="11">
    <location>
        <begin position="188"/>
        <end position="238"/>
    </location>
</feature>
<dbReference type="GO" id="GO:0001680">
    <property type="term" value="P:tRNA 3'-terminal CCA addition"/>
    <property type="evidence" value="ECO:0007669"/>
    <property type="project" value="TreeGrafter"/>
</dbReference>
<dbReference type="InterPro" id="IPR032828">
    <property type="entry name" value="PolyA_RNA-bd"/>
</dbReference>
<keyword evidence="7" id="KW-0547">Nucleotide-binding</keyword>
<keyword evidence="4" id="KW-0819">tRNA processing</keyword>
<dbReference type="GO" id="GO:0000049">
    <property type="term" value="F:tRNA binding"/>
    <property type="evidence" value="ECO:0007669"/>
    <property type="project" value="TreeGrafter"/>
</dbReference>
<sequence>MKLDTPEFHSIFTPELRKLALIFNRHGHEIRIVGGAVRDLLDGKKPSDLDFATSATPDQMKEMFEAESIRMINNKGEKHGTITPRINDKENFEVTTLRTDVSTDGRHAEVEFTTDWKIDSARRDLTINSMYLGLDGVLYDYFDGYEDLKKKRVVFVGNPDARIKEDYLRILRYFRFYGRIAPSPDSHDKSTLKAIADNAAGLSQISGERIWSELSRILVGNYAKDIIETMLSLGLGPHIGLNHTEFLDIECFEKICELSAKYTFKPITFITSLFRSEDEVLNFHSRVKLSSFDRDLALFLIYHKCDGTEGKPPVNRLKPYQYLLICTKLPKELMREYIIELLKFKDEEQLIKQFQSWTLPTIPINGHDVKSAGVKNNKEIGTILEALTALWVESDFQLSKEELLQKLPGILSQLQRNKA</sequence>
<evidence type="ECO:0000313" key="12">
    <source>
        <dbReference type="EMBL" id="KAK7590884.1"/>
    </source>
</evidence>
<feature type="domain" description="Poly A polymerase head" evidence="10">
    <location>
        <begin position="30"/>
        <end position="153"/>
    </location>
</feature>
<keyword evidence="9" id="KW-0694">RNA-binding</keyword>